<dbReference type="EMBL" id="UXUI01007216">
    <property type="protein sequence ID" value="VDD86336.1"/>
    <property type="molecule type" value="Genomic_DNA"/>
</dbReference>
<keyword evidence="3" id="KW-0677">Repeat</keyword>
<dbReference type="OrthoDB" id="5954366at2759"/>
<dbReference type="PROSITE" id="PS51450">
    <property type="entry name" value="LRR"/>
    <property type="match status" value="2"/>
</dbReference>
<dbReference type="Pfam" id="PF13855">
    <property type="entry name" value="LRR_8"/>
    <property type="match status" value="2"/>
</dbReference>
<dbReference type="STRING" id="51028.A0A0N4UWB8"/>
<keyword evidence="2 4" id="KW-0732">Signal</keyword>
<dbReference type="SMART" id="SM00369">
    <property type="entry name" value="LRR_TYP"/>
    <property type="match status" value="3"/>
</dbReference>
<dbReference type="InterPro" id="IPR032675">
    <property type="entry name" value="LRR_dom_sf"/>
</dbReference>
<evidence type="ECO:0000313" key="7">
    <source>
        <dbReference type="Proteomes" id="UP000274131"/>
    </source>
</evidence>
<sequence>MFIKLLLLLILPTNYCSGSCFFQCQLYWLNNRRVYECTGNSTFAKQCDSEKQPLTTSSGGGGDSSSAGDLLAGDSGRLIMSSGVLEIPSGIMALHIRHANVDELKAFESVEVVTLVLEDCNLVTVKPHAFQMARNLHHLDLSNNLLKSIDFRIENSKIDKLILSNNLLTTMPRLNALRSLRYLYLSNNLIREVSGRSLLLPKLDYVDLSWNELRTIRRTDLSPSIKVLVLDGNPWRCDCHLRDFVEFQRATYITRSLECAEPNVLKGSNWNDLLPLVEFFHYYHIFYKQT</sequence>
<dbReference type="SMART" id="SM00082">
    <property type="entry name" value="LRRCT"/>
    <property type="match status" value="1"/>
</dbReference>
<accession>A0A0N4UWB8</accession>
<dbReference type="InterPro" id="IPR001611">
    <property type="entry name" value="Leu-rich_rpt"/>
</dbReference>
<dbReference type="GO" id="GO:0005886">
    <property type="term" value="C:plasma membrane"/>
    <property type="evidence" value="ECO:0007669"/>
    <property type="project" value="TreeGrafter"/>
</dbReference>
<dbReference type="InterPro" id="IPR050541">
    <property type="entry name" value="LRR_TM_domain-containing"/>
</dbReference>
<dbReference type="AlphaFoldDB" id="A0A0N4UWB8"/>
<reference evidence="8" key="1">
    <citation type="submission" date="2017-02" db="UniProtKB">
        <authorList>
            <consortium name="WormBaseParasite"/>
        </authorList>
    </citation>
    <scope>IDENTIFICATION</scope>
</reference>
<dbReference type="WBParaSite" id="EVEC_0000177101-mRNA-1">
    <property type="protein sequence ID" value="EVEC_0000177101-mRNA-1"/>
    <property type="gene ID" value="EVEC_0000177101"/>
</dbReference>
<organism evidence="8">
    <name type="scientific">Enterobius vermicularis</name>
    <name type="common">Human pinworm</name>
    <dbReference type="NCBI Taxonomy" id="51028"/>
    <lineage>
        <taxon>Eukaryota</taxon>
        <taxon>Metazoa</taxon>
        <taxon>Ecdysozoa</taxon>
        <taxon>Nematoda</taxon>
        <taxon>Chromadorea</taxon>
        <taxon>Rhabditida</taxon>
        <taxon>Spirurina</taxon>
        <taxon>Oxyuridomorpha</taxon>
        <taxon>Oxyuroidea</taxon>
        <taxon>Oxyuridae</taxon>
        <taxon>Enterobius</taxon>
    </lineage>
</organism>
<dbReference type="InterPro" id="IPR000483">
    <property type="entry name" value="Cys-rich_flank_reg_C"/>
</dbReference>
<reference evidence="6 7" key="2">
    <citation type="submission" date="2018-10" db="EMBL/GenBank/DDBJ databases">
        <authorList>
            <consortium name="Pathogen Informatics"/>
        </authorList>
    </citation>
    <scope>NUCLEOTIDE SEQUENCE [LARGE SCALE GENOMIC DNA]</scope>
</reference>
<feature type="signal peptide" evidence="4">
    <location>
        <begin position="1"/>
        <end position="18"/>
    </location>
</feature>
<proteinExistence type="predicted"/>
<gene>
    <name evidence="6" type="ORF">EVEC_LOCUS1479</name>
</gene>
<evidence type="ECO:0000313" key="8">
    <source>
        <dbReference type="WBParaSite" id="EVEC_0000177101-mRNA-1"/>
    </source>
</evidence>
<dbReference type="PANTHER" id="PTHR24369">
    <property type="entry name" value="ANTIGEN BSP, PUTATIVE-RELATED"/>
    <property type="match status" value="1"/>
</dbReference>
<evidence type="ECO:0000256" key="1">
    <source>
        <dbReference type="ARBA" id="ARBA00022614"/>
    </source>
</evidence>
<evidence type="ECO:0000256" key="4">
    <source>
        <dbReference type="SAM" id="SignalP"/>
    </source>
</evidence>
<dbReference type="InterPro" id="IPR003591">
    <property type="entry name" value="Leu-rich_rpt_typical-subtyp"/>
</dbReference>
<dbReference type="PANTHER" id="PTHR24369:SF211">
    <property type="entry name" value="LEUCINE-RICH REPEAT-CONTAINING PROTEIN 15-LIKE"/>
    <property type="match status" value="1"/>
</dbReference>
<evidence type="ECO:0000256" key="3">
    <source>
        <dbReference type="ARBA" id="ARBA00022737"/>
    </source>
</evidence>
<evidence type="ECO:0000313" key="6">
    <source>
        <dbReference type="EMBL" id="VDD86336.1"/>
    </source>
</evidence>
<dbReference type="SUPFAM" id="SSF52075">
    <property type="entry name" value="Outer arm dynein light chain 1"/>
    <property type="match status" value="1"/>
</dbReference>
<evidence type="ECO:0000259" key="5">
    <source>
        <dbReference type="SMART" id="SM00082"/>
    </source>
</evidence>
<dbReference type="Proteomes" id="UP000274131">
    <property type="component" value="Unassembled WGS sequence"/>
</dbReference>
<feature type="chain" id="PRO_5043122521" evidence="4">
    <location>
        <begin position="19"/>
        <end position="290"/>
    </location>
</feature>
<evidence type="ECO:0000256" key="2">
    <source>
        <dbReference type="ARBA" id="ARBA00022729"/>
    </source>
</evidence>
<feature type="domain" description="LRRCT" evidence="5">
    <location>
        <begin position="233"/>
        <end position="275"/>
    </location>
</feature>
<protein>
    <submittedName>
        <fullName evidence="8">LRRCT domain-containing protein</fullName>
    </submittedName>
</protein>
<name>A0A0N4UWB8_ENTVE</name>
<dbReference type="Gene3D" id="3.80.10.10">
    <property type="entry name" value="Ribonuclease Inhibitor"/>
    <property type="match status" value="2"/>
</dbReference>
<keyword evidence="7" id="KW-1185">Reference proteome</keyword>
<keyword evidence="1" id="KW-0433">Leucine-rich repeat</keyword>